<dbReference type="PANTHER" id="PTHR32309">
    <property type="entry name" value="TYROSINE-PROTEIN KINASE"/>
    <property type="match status" value="1"/>
</dbReference>
<comment type="caution">
    <text evidence="11">The sequence shown here is derived from an EMBL/GenBank/DDBJ whole genome shotgun (WGS) entry which is preliminary data.</text>
</comment>
<keyword evidence="6 11" id="KW-0418">Kinase</keyword>
<reference evidence="11 12" key="1">
    <citation type="journal article" date="2015" name="Microbes Environ.">
        <title>Distribution and evolution of nitrogen fixation genes in the phylum bacteroidetes.</title>
        <authorList>
            <person name="Inoue J."/>
            <person name="Oshima K."/>
            <person name="Suda W."/>
            <person name="Sakamoto M."/>
            <person name="Iino T."/>
            <person name="Noda S."/>
            <person name="Hongoh Y."/>
            <person name="Hattori M."/>
            <person name="Ohkuma M."/>
        </authorList>
    </citation>
    <scope>NUCLEOTIDE SEQUENCE [LARGE SCALE GENOMIC DNA]</scope>
    <source>
        <strain evidence="11">JCM 15548</strain>
    </source>
</reference>
<keyword evidence="8" id="KW-0829">Tyrosine-protein kinase</keyword>
<name>A0A0E9M0R9_9BACT</name>
<dbReference type="AlphaFoldDB" id="A0A0E9M0R9"/>
<evidence type="ECO:0000256" key="9">
    <source>
        <dbReference type="ARBA" id="ARBA00051245"/>
    </source>
</evidence>
<evidence type="ECO:0000256" key="5">
    <source>
        <dbReference type="ARBA" id="ARBA00022741"/>
    </source>
</evidence>
<comment type="similarity">
    <text evidence="2">Belongs to the etk/wzc family.</text>
</comment>
<dbReference type="GO" id="GO:0004715">
    <property type="term" value="F:non-membrane spanning protein tyrosine kinase activity"/>
    <property type="evidence" value="ECO:0007669"/>
    <property type="project" value="UniProtKB-EC"/>
</dbReference>
<evidence type="ECO:0000313" key="11">
    <source>
        <dbReference type="EMBL" id="GAO31094.1"/>
    </source>
</evidence>
<evidence type="ECO:0000256" key="6">
    <source>
        <dbReference type="ARBA" id="ARBA00022777"/>
    </source>
</evidence>
<dbReference type="NCBIfam" id="TIGR01007">
    <property type="entry name" value="eps_fam"/>
    <property type="match status" value="1"/>
</dbReference>
<keyword evidence="4" id="KW-0808">Transferase</keyword>
<evidence type="ECO:0000256" key="1">
    <source>
        <dbReference type="ARBA" id="ARBA00007316"/>
    </source>
</evidence>
<dbReference type="GO" id="GO:0005524">
    <property type="term" value="F:ATP binding"/>
    <property type="evidence" value="ECO:0007669"/>
    <property type="project" value="UniProtKB-KW"/>
</dbReference>
<proteinExistence type="inferred from homology"/>
<keyword evidence="7" id="KW-0067">ATP-binding</keyword>
<evidence type="ECO:0000256" key="7">
    <source>
        <dbReference type="ARBA" id="ARBA00022840"/>
    </source>
</evidence>
<dbReference type="FunFam" id="3.40.50.300:FF:000527">
    <property type="entry name" value="Tyrosine-protein kinase etk"/>
    <property type="match status" value="1"/>
</dbReference>
<dbReference type="InterPro" id="IPR025669">
    <property type="entry name" value="AAA_dom"/>
</dbReference>
<dbReference type="EMBL" id="BAZW01000037">
    <property type="protein sequence ID" value="GAO31094.1"/>
    <property type="molecule type" value="Genomic_DNA"/>
</dbReference>
<protein>
    <recommendedName>
        <fullName evidence="3">non-specific protein-tyrosine kinase</fullName>
        <ecNumber evidence="3">2.7.10.2</ecNumber>
    </recommendedName>
</protein>
<comment type="similarity">
    <text evidence="1">Belongs to the CpsD/CapB family.</text>
</comment>
<evidence type="ECO:0000259" key="10">
    <source>
        <dbReference type="Pfam" id="PF13614"/>
    </source>
</evidence>
<dbReference type="CDD" id="cd05387">
    <property type="entry name" value="BY-kinase"/>
    <property type="match status" value="1"/>
</dbReference>
<dbReference type="Pfam" id="PF13614">
    <property type="entry name" value="AAA_31"/>
    <property type="match status" value="1"/>
</dbReference>
<gene>
    <name evidence="11" type="ORF">JCM15548_13430</name>
</gene>
<dbReference type="Proteomes" id="UP000032900">
    <property type="component" value="Unassembled WGS sequence"/>
</dbReference>
<evidence type="ECO:0000256" key="8">
    <source>
        <dbReference type="ARBA" id="ARBA00023137"/>
    </source>
</evidence>
<dbReference type="InterPro" id="IPR050445">
    <property type="entry name" value="Bact_polysacc_biosynth/exp"/>
</dbReference>
<dbReference type="SUPFAM" id="SSF52540">
    <property type="entry name" value="P-loop containing nucleoside triphosphate hydrolases"/>
    <property type="match status" value="1"/>
</dbReference>
<dbReference type="GO" id="GO:0005886">
    <property type="term" value="C:plasma membrane"/>
    <property type="evidence" value="ECO:0007669"/>
    <property type="project" value="UniProtKB-ARBA"/>
</dbReference>
<evidence type="ECO:0000313" key="12">
    <source>
        <dbReference type="Proteomes" id="UP000032900"/>
    </source>
</evidence>
<feature type="domain" description="AAA" evidence="10">
    <location>
        <begin position="72"/>
        <end position="191"/>
    </location>
</feature>
<dbReference type="GO" id="GO:0042802">
    <property type="term" value="F:identical protein binding"/>
    <property type="evidence" value="ECO:0007669"/>
    <property type="project" value="UniProtKB-ARBA"/>
</dbReference>
<accession>A0A0E9M0R9</accession>
<dbReference type="EC" id="2.7.10.2" evidence="3"/>
<dbReference type="PANTHER" id="PTHR32309:SF13">
    <property type="entry name" value="FERRIC ENTEROBACTIN TRANSPORT PROTEIN FEPE"/>
    <property type="match status" value="1"/>
</dbReference>
<dbReference type="InterPro" id="IPR027417">
    <property type="entry name" value="P-loop_NTPase"/>
</dbReference>
<sequence length="259" mass="28538">MIIALKELFNTRVRGREDIDGLFKDTPIVGEIMRSRDNIDNVVLTETNSVIAESFRSLRARLRFLLSQNPGKVISVTSTNTGDGKTFCAVNLASVFAISGKKTALVGFDLRKPRLSEIFELSNLPGISNFLIGQVAFEDIVKPTDQEDLFVIPAGIIPPNPSELITSSKTSELFKQLRENFDIIILDTPPVGLVSDGRLLMDMADCHLFVVRAGVTEKEHFAITLSNLIAEKVSCIGVVLNDVTTTRKGYGYYSSGYFN</sequence>
<dbReference type="Gene3D" id="3.40.50.300">
    <property type="entry name" value="P-loop containing nucleotide triphosphate hydrolases"/>
    <property type="match status" value="1"/>
</dbReference>
<evidence type="ECO:0000256" key="3">
    <source>
        <dbReference type="ARBA" id="ARBA00011903"/>
    </source>
</evidence>
<dbReference type="RefSeq" id="WP_227625880.1">
    <property type="nucleotide sequence ID" value="NZ_BAZW01000037.1"/>
</dbReference>
<comment type="catalytic activity">
    <reaction evidence="9">
        <text>L-tyrosyl-[protein] + ATP = O-phospho-L-tyrosyl-[protein] + ADP + H(+)</text>
        <dbReference type="Rhea" id="RHEA:10596"/>
        <dbReference type="Rhea" id="RHEA-COMP:10136"/>
        <dbReference type="Rhea" id="RHEA-COMP:20101"/>
        <dbReference type="ChEBI" id="CHEBI:15378"/>
        <dbReference type="ChEBI" id="CHEBI:30616"/>
        <dbReference type="ChEBI" id="CHEBI:46858"/>
        <dbReference type="ChEBI" id="CHEBI:61978"/>
        <dbReference type="ChEBI" id="CHEBI:456216"/>
        <dbReference type="EC" id="2.7.10.2"/>
    </reaction>
</comment>
<dbReference type="InterPro" id="IPR005702">
    <property type="entry name" value="Wzc-like_C"/>
</dbReference>
<evidence type="ECO:0000256" key="2">
    <source>
        <dbReference type="ARBA" id="ARBA00008883"/>
    </source>
</evidence>
<keyword evidence="5" id="KW-0547">Nucleotide-binding</keyword>
<evidence type="ECO:0000256" key="4">
    <source>
        <dbReference type="ARBA" id="ARBA00022679"/>
    </source>
</evidence>
<dbReference type="STRING" id="1236989.JCM15548_13430"/>
<organism evidence="11 12">
    <name type="scientific">Geofilum rubicundum JCM 15548</name>
    <dbReference type="NCBI Taxonomy" id="1236989"/>
    <lineage>
        <taxon>Bacteria</taxon>
        <taxon>Pseudomonadati</taxon>
        <taxon>Bacteroidota</taxon>
        <taxon>Bacteroidia</taxon>
        <taxon>Marinilabiliales</taxon>
        <taxon>Marinilabiliaceae</taxon>
        <taxon>Geofilum</taxon>
    </lineage>
</organism>
<keyword evidence="12" id="KW-1185">Reference proteome</keyword>